<dbReference type="RefSeq" id="WP_159361831.1">
    <property type="nucleotide sequence ID" value="NZ_CP047394.1"/>
</dbReference>
<reference evidence="1 2" key="1">
    <citation type="submission" date="2019-06" db="EMBL/GenBank/DDBJ databases">
        <title>An operon consisting of a P-type ATPase gene and a transcriptional regular gene given the different cadmium resistance in Bacillus vietamensis 151-6 and Bacillus marisflavi 151-25.</title>
        <authorList>
            <person name="Yu X."/>
        </authorList>
    </citation>
    <scope>NUCLEOTIDE SEQUENCE [LARGE SCALE GENOMIC DNA]</scope>
    <source>
        <strain evidence="1 2">151-6</strain>
    </source>
</reference>
<sequence length="468" mass="53013">MRRFVFTFGFLMILVSCGILVFQWMGFTTESAGESGIVEVSQDYSIIHKGDTFDVTETIHFPSGIPSDPLLIKWPAGAGNFGCKDKEENNCLTKENGEFYVSTLNQDPEEITITYSLKNSTKADSVPLRNWYPVLSGVSTLKTDIELTEKSLRNGKWIAGYPSSNHKKLDYIDYYFFSGRGEPSDLMWTKESLKESGSRAVKVLTGEGDPVDLDQLNSLESADGFVTVLISKKIKPFKSPHLIVLNDAYGEEVKSIRQSLLYQTLSSRDEDAWLKELVVSILLNEPPNAAKPAWAYKQLKEGLSPSEWDDLRHRVRNQTVDHNMLDDAVSNVTGFNCSFFADSVKGNEHPLLILKASKPIIVNQKSIQLSYVSYQQKEYVQFPEAVEAMGNEMKELQPGVYFTTVEGNTLRFYLNEDYFIYNEENYGLLGKPVQTIGDTTYMDTHWFEKLFNAEVKNKKNAIEILKET</sequence>
<evidence type="ECO:0000313" key="2">
    <source>
        <dbReference type="Proteomes" id="UP000465062"/>
    </source>
</evidence>
<gene>
    <name evidence="1" type="ORF">FHE72_09230</name>
</gene>
<protein>
    <submittedName>
        <fullName evidence="1">Uncharacterized protein</fullName>
    </submittedName>
</protein>
<proteinExistence type="predicted"/>
<evidence type="ECO:0000313" key="1">
    <source>
        <dbReference type="EMBL" id="QHE61189.1"/>
    </source>
</evidence>
<dbReference type="PROSITE" id="PS51257">
    <property type="entry name" value="PROKAR_LIPOPROTEIN"/>
    <property type="match status" value="1"/>
</dbReference>
<organism evidence="1 2">
    <name type="scientific">Rossellomorea vietnamensis</name>
    <dbReference type="NCBI Taxonomy" id="218284"/>
    <lineage>
        <taxon>Bacteria</taxon>
        <taxon>Bacillati</taxon>
        <taxon>Bacillota</taxon>
        <taxon>Bacilli</taxon>
        <taxon>Bacillales</taxon>
        <taxon>Bacillaceae</taxon>
        <taxon>Rossellomorea</taxon>
    </lineage>
</organism>
<dbReference type="Proteomes" id="UP000465062">
    <property type="component" value="Chromosome"/>
</dbReference>
<dbReference type="EMBL" id="CP047394">
    <property type="protein sequence ID" value="QHE61189.1"/>
    <property type="molecule type" value="Genomic_DNA"/>
</dbReference>
<name>A0A6I6UNA7_9BACI</name>
<dbReference type="AlphaFoldDB" id="A0A6I6UNA7"/>
<accession>A0A6I6UNA7</accession>
<dbReference type="KEGG" id="bvq:FHE72_09230"/>